<name>A0A9R1UNW8_LACSA</name>
<gene>
    <name evidence="1" type="ORF">LSAT_V11C800449700</name>
</gene>
<protein>
    <submittedName>
        <fullName evidence="1">Uncharacterized protein</fullName>
    </submittedName>
</protein>
<dbReference type="AlphaFoldDB" id="A0A9R1UNW8"/>
<dbReference type="Proteomes" id="UP000235145">
    <property type="component" value="Unassembled WGS sequence"/>
</dbReference>
<sequence>MCNPSGQFVKQVNDQHTHANVAKGVSKDYIDHGDQNVACQICNAKLWTDEYIRGKDKQNASFSLCCGYGMVELPKYKEALPTYLNLYRSKILNPNTS</sequence>
<organism evidence="1 2">
    <name type="scientific">Lactuca sativa</name>
    <name type="common">Garden lettuce</name>
    <dbReference type="NCBI Taxonomy" id="4236"/>
    <lineage>
        <taxon>Eukaryota</taxon>
        <taxon>Viridiplantae</taxon>
        <taxon>Streptophyta</taxon>
        <taxon>Embryophyta</taxon>
        <taxon>Tracheophyta</taxon>
        <taxon>Spermatophyta</taxon>
        <taxon>Magnoliopsida</taxon>
        <taxon>eudicotyledons</taxon>
        <taxon>Gunneridae</taxon>
        <taxon>Pentapetalae</taxon>
        <taxon>asterids</taxon>
        <taxon>campanulids</taxon>
        <taxon>Asterales</taxon>
        <taxon>Asteraceae</taxon>
        <taxon>Cichorioideae</taxon>
        <taxon>Cichorieae</taxon>
        <taxon>Lactucinae</taxon>
        <taxon>Lactuca</taxon>
    </lineage>
</organism>
<keyword evidence="2" id="KW-1185">Reference proteome</keyword>
<dbReference type="EMBL" id="NBSK02000008">
    <property type="protein sequence ID" value="KAJ0191152.1"/>
    <property type="molecule type" value="Genomic_DNA"/>
</dbReference>
<accession>A0A9R1UNW8</accession>
<comment type="caution">
    <text evidence="1">The sequence shown here is derived from an EMBL/GenBank/DDBJ whole genome shotgun (WGS) entry which is preliminary data.</text>
</comment>
<evidence type="ECO:0000313" key="1">
    <source>
        <dbReference type="EMBL" id="KAJ0191152.1"/>
    </source>
</evidence>
<evidence type="ECO:0000313" key="2">
    <source>
        <dbReference type="Proteomes" id="UP000235145"/>
    </source>
</evidence>
<reference evidence="1 2" key="1">
    <citation type="journal article" date="2017" name="Nat. Commun.">
        <title>Genome assembly with in vitro proximity ligation data and whole-genome triplication in lettuce.</title>
        <authorList>
            <person name="Reyes-Chin-Wo S."/>
            <person name="Wang Z."/>
            <person name="Yang X."/>
            <person name="Kozik A."/>
            <person name="Arikit S."/>
            <person name="Song C."/>
            <person name="Xia L."/>
            <person name="Froenicke L."/>
            <person name="Lavelle D.O."/>
            <person name="Truco M.J."/>
            <person name="Xia R."/>
            <person name="Zhu S."/>
            <person name="Xu C."/>
            <person name="Xu H."/>
            <person name="Xu X."/>
            <person name="Cox K."/>
            <person name="Korf I."/>
            <person name="Meyers B.C."/>
            <person name="Michelmore R.W."/>
        </authorList>
    </citation>
    <scope>NUCLEOTIDE SEQUENCE [LARGE SCALE GENOMIC DNA]</scope>
    <source>
        <strain evidence="2">cv. Salinas</strain>
        <tissue evidence="1">Seedlings</tissue>
    </source>
</reference>
<proteinExistence type="predicted"/>